<sequence>MEHITLLLGIVIVTALVFDFTNGFHDTANAMATTISTGALKPKTAVAMSAVLNLVGAFLSVEVAKTISGGIINEDGLKTEVIFAALVGAILWNLLTWLLGLPSSSSHALFGGLIGAAVMSMGWSSVNGGTVVTKVLLPAVAAPLVAGVAATLATRLTYRISSRTDEKSTAKGFRAGQIASAGLVSLAHGTNDAQKTMGIITLALITGGVLNPGANPPMWVIVSAGLAIALGTYLGGWRIIRTMGKGLTELAPKQGFAAQTSAATAILASSHIGFSLSTTQVCSGAVMGAGLGRKGGVVRWSTATRMFVAWGLTLPAAGLVGAGAELLTKQGTWGVATTAALLVGGSAVIWALSRRQPVDHTNVTAEEIGTPAVPSEPAGVVTTAIAAVSPPPAGPSVALAEDLAPFPADAPASHSPASAAAVADPARPATV</sequence>
<comment type="subcellular location">
    <subcellularLocation>
        <location evidence="1 6">Membrane</location>
        <topology evidence="1 6">Multi-pass membrane protein</topology>
    </subcellularLocation>
</comment>
<evidence type="ECO:0000256" key="6">
    <source>
        <dbReference type="RuleBase" id="RU363058"/>
    </source>
</evidence>
<evidence type="ECO:0000313" key="8">
    <source>
        <dbReference type="EMBL" id="KUF13764.1"/>
    </source>
</evidence>
<feature type="transmembrane region" description="Helical" evidence="6">
    <location>
        <begin position="81"/>
        <end position="101"/>
    </location>
</feature>
<feature type="transmembrane region" description="Helical" evidence="6">
    <location>
        <begin position="45"/>
        <end position="61"/>
    </location>
</feature>
<protein>
    <recommendedName>
        <fullName evidence="6">Phosphate transporter</fullName>
    </recommendedName>
</protein>
<feature type="transmembrane region" description="Helical" evidence="6">
    <location>
        <begin position="196"/>
        <end position="214"/>
    </location>
</feature>
<keyword evidence="4 6" id="KW-1133">Transmembrane helix</keyword>
<dbReference type="GO" id="GO:0005315">
    <property type="term" value="F:phosphate transmembrane transporter activity"/>
    <property type="evidence" value="ECO:0007669"/>
    <property type="project" value="InterPro"/>
</dbReference>
<feature type="transmembrane region" description="Helical" evidence="6">
    <location>
        <begin position="307"/>
        <end position="327"/>
    </location>
</feature>
<dbReference type="AlphaFoldDB" id="A0A0W7WTC8"/>
<feature type="transmembrane region" description="Helical" evidence="6">
    <location>
        <begin position="220"/>
        <end position="240"/>
    </location>
</feature>
<accession>A0A0W7WTC8</accession>
<evidence type="ECO:0000256" key="2">
    <source>
        <dbReference type="ARBA" id="ARBA00022448"/>
    </source>
</evidence>
<feature type="transmembrane region" description="Helical" evidence="6">
    <location>
        <begin position="333"/>
        <end position="352"/>
    </location>
</feature>
<evidence type="ECO:0000256" key="4">
    <source>
        <dbReference type="ARBA" id="ARBA00022989"/>
    </source>
</evidence>
<keyword evidence="5 6" id="KW-0472">Membrane</keyword>
<dbReference type="STRING" id="1765722.AT728_00305"/>
<evidence type="ECO:0000256" key="5">
    <source>
        <dbReference type="ARBA" id="ARBA00023136"/>
    </source>
</evidence>
<dbReference type="EMBL" id="LOCL01000062">
    <property type="protein sequence ID" value="KUF13764.1"/>
    <property type="molecule type" value="Genomic_DNA"/>
</dbReference>
<organism evidence="8 9">
    <name type="scientific">Streptomyces silvensis</name>
    <dbReference type="NCBI Taxonomy" id="1765722"/>
    <lineage>
        <taxon>Bacteria</taxon>
        <taxon>Bacillati</taxon>
        <taxon>Actinomycetota</taxon>
        <taxon>Actinomycetes</taxon>
        <taxon>Kitasatosporales</taxon>
        <taxon>Streptomycetaceae</taxon>
        <taxon>Streptomyces</taxon>
    </lineage>
</organism>
<dbReference type="InterPro" id="IPR001204">
    <property type="entry name" value="Phos_transporter"/>
</dbReference>
<dbReference type="PANTHER" id="PTHR11101">
    <property type="entry name" value="PHOSPHATE TRANSPORTER"/>
    <property type="match status" value="1"/>
</dbReference>
<feature type="transmembrane region" description="Helical" evidence="6">
    <location>
        <begin position="132"/>
        <end position="153"/>
    </location>
</feature>
<reference evidence="8 9" key="1">
    <citation type="submission" date="2015-12" db="EMBL/GenBank/DDBJ databases">
        <title>Draft genome sequence of Streptomyces silvensis ATCC 53525, a producer of novel hormone antagonists.</title>
        <authorList>
            <person name="Johnston C.W."/>
            <person name="Li Y."/>
            <person name="Magarvey N.A."/>
        </authorList>
    </citation>
    <scope>NUCLEOTIDE SEQUENCE [LARGE SCALE GENOMIC DNA]</scope>
    <source>
        <strain evidence="8 9">ATCC 53525</strain>
    </source>
</reference>
<dbReference type="Proteomes" id="UP000054804">
    <property type="component" value="Unassembled WGS sequence"/>
</dbReference>
<dbReference type="RefSeq" id="WP_058851524.1">
    <property type="nucleotide sequence ID" value="NZ_LOCL01000062.1"/>
</dbReference>
<evidence type="ECO:0000256" key="3">
    <source>
        <dbReference type="ARBA" id="ARBA00022692"/>
    </source>
</evidence>
<keyword evidence="3 6" id="KW-0812">Transmembrane</keyword>
<evidence type="ECO:0000256" key="1">
    <source>
        <dbReference type="ARBA" id="ARBA00004141"/>
    </source>
</evidence>
<proteinExistence type="inferred from homology"/>
<dbReference type="OrthoDB" id="9779554at2"/>
<feature type="region of interest" description="Disordered" evidence="7">
    <location>
        <begin position="408"/>
        <end position="431"/>
    </location>
</feature>
<dbReference type="Pfam" id="PF01384">
    <property type="entry name" value="PHO4"/>
    <property type="match status" value="1"/>
</dbReference>
<keyword evidence="9" id="KW-1185">Reference proteome</keyword>
<dbReference type="PANTHER" id="PTHR11101:SF54">
    <property type="entry name" value="LOW-AFFINITY INORGANIC PHOSPHATE TRANSPORTER-RELATED"/>
    <property type="match status" value="1"/>
</dbReference>
<gene>
    <name evidence="8" type="ORF">AT728_00305</name>
</gene>
<feature type="transmembrane region" description="Helical" evidence="6">
    <location>
        <begin position="6"/>
        <end position="24"/>
    </location>
</feature>
<comment type="similarity">
    <text evidence="6">Belongs to the inorganic phosphate transporter (PiT) (TC 2.A.20) family.</text>
</comment>
<dbReference type="GO" id="GO:0035435">
    <property type="term" value="P:phosphate ion transmembrane transport"/>
    <property type="evidence" value="ECO:0007669"/>
    <property type="project" value="TreeGrafter"/>
</dbReference>
<evidence type="ECO:0000313" key="9">
    <source>
        <dbReference type="Proteomes" id="UP000054804"/>
    </source>
</evidence>
<keyword evidence="6" id="KW-0592">Phosphate transport</keyword>
<keyword evidence="2 6" id="KW-0813">Transport</keyword>
<dbReference type="GO" id="GO:0016020">
    <property type="term" value="C:membrane"/>
    <property type="evidence" value="ECO:0007669"/>
    <property type="project" value="UniProtKB-SubCell"/>
</dbReference>
<comment type="caution">
    <text evidence="8">The sequence shown here is derived from an EMBL/GenBank/DDBJ whole genome shotgun (WGS) entry which is preliminary data.</text>
</comment>
<name>A0A0W7WTC8_9ACTN</name>
<evidence type="ECO:0000256" key="7">
    <source>
        <dbReference type="SAM" id="MobiDB-lite"/>
    </source>
</evidence>
<feature type="transmembrane region" description="Helical" evidence="6">
    <location>
        <begin position="108"/>
        <end position="126"/>
    </location>
</feature>